<gene>
    <name evidence="2" type="ORF">E6O75_ATG07653</name>
</gene>
<feature type="region of interest" description="Disordered" evidence="1">
    <location>
        <begin position="68"/>
        <end position="99"/>
    </location>
</feature>
<dbReference type="EMBL" id="SNSC02000011">
    <property type="protein sequence ID" value="TID20193.1"/>
    <property type="molecule type" value="Genomic_DNA"/>
</dbReference>
<name>A0A4Z1P1Y3_9PEZI</name>
<dbReference type="Proteomes" id="UP000298493">
    <property type="component" value="Unassembled WGS sequence"/>
</dbReference>
<protein>
    <submittedName>
        <fullName evidence="2">Uncharacterized protein</fullName>
    </submittedName>
</protein>
<proteinExistence type="predicted"/>
<evidence type="ECO:0000256" key="1">
    <source>
        <dbReference type="SAM" id="MobiDB-lite"/>
    </source>
</evidence>
<evidence type="ECO:0000313" key="3">
    <source>
        <dbReference type="Proteomes" id="UP000298493"/>
    </source>
</evidence>
<sequence>MRTARDGTAGERWRSLPIARIFFLAANSPTPQSGVWPTSAEAEHRIMDHAVSGPAAAVVHPFAAEHPSLKDKSQEHLVPEEQPLDVHDEPDSCPPIPASVEANTHLADLSGTRYVVVPQYETRVCGF</sequence>
<organism evidence="2 3">
    <name type="scientific">Venturia nashicola</name>
    <dbReference type="NCBI Taxonomy" id="86259"/>
    <lineage>
        <taxon>Eukaryota</taxon>
        <taxon>Fungi</taxon>
        <taxon>Dikarya</taxon>
        <taxon>Ascomycota</taxon>
        <taxon>Pezizomycotina</taxon>
        <taxon>Dothideomycetes</taxon>
        <taxon>Pleosporomycetidae</taxon>
        <taxon>Venturiales</taxon>
        <taxon>Venturiaceae</taxon>
        <taxon>Venturia</taxon>
    </lineage>
</organism>
<feature type="compositionally biased region" description="Basic and acidic residues" evidence="1">
    <location>
        <begin position="68"/>
        <end position="90"/>
    </location>
</feature>
<comment type="caution">
    <text evidence="2">The sequence shown here is derived from an EMBL/GenBank/DDBJ whole genome shotgun (WGS) entry which is preliminary data.</text>
</comment>
<reference evidence="2 3" key="1">
    <citation type="submission" date="2019-04" db="EMBL/GenBank/DDBJ databases">
        <title>High contiguity whole genome sequence and gene annotation resource for two Venturia nashicola isolates.</title>
        <authorList>
            <person name="Prokchorchik M."/>
            <person name="Won K."/>
            <person name="Lee Y."/>
            <person name="Choi E.D."/>
            <person name="Segonzac C."/>
            <person name="Sohn K.H."/>
        </authorList>
    </citation>
    <scope>NUCLEOTIDE SEQUENCE [LARGE SCALE GENOMIC DNA]</scope>
    <source>
        <strain evidence="2 3">PRI2</strain>
    </source>
</reference>
<dbReference type="AlphaFoldDB" id="A0A4Z1P1Y3"/>
<evidence type="ECO:0000313" key="2">
    <source>
        <dbReference type="EMBL" id="TID20193.1"/>
    </source>
</evidence>
<keyword evidence="3" id="KW-1185">Reference proteome</keyword>
<accession>A0A4Z1P1Y3</accession>